<feature type="transmembrane region" description="Helical" evidence="2">
    <location>
        <begin position="12"/>
        <end position="30"/>
    </location>
</feature>
<evidence type="ECO:0000313" key="4">
    <source>
        <dbReference type="Proteomes" id="UP000290289"/>
    </source>
</evidence>
<accession>A0A498HMY0</accession>
<name>A0A498HMY0_MALDO</name>
<dbReference type="PANTHER" id="PTHR33401">
    <property type="entry name" value="LIGHT-HARVESTING COMPLEX-LIKE PROTEIN OHP2, CHLOROPLASTIC"/>
    <property type="match status" value="1"/>
</dbReference>
<keyword evidence="2" id="KW-1133">Transmembrane helix</keyword>
<proteinExistence type="predicted"/>
<keyword evidence="2" id="KW-0812">Transmembrane</keyword>
<feature type="region of interest" description="Disordered" evidence="1">
    <location>
        <begin position="45"/>
        <end position="99"/>
    </location>
</feature>
<organism evidence="3 4">
    <name type="scientific">Malus domestica</name>
    <name type="common">Apple</name>
    <name type="synonym">Pyrus malus</name>
    <dbReference type="NCBI Taxonomy" id="3750"/>
    <lineage>
        <taxon>Eukaryota</taxon>
        <taxon>Viridiplantae</taxon>
        <taxon>Streptophyta</taxon>
        <taxon>Embryophyta</taxon>
        <taxon>Tracheophyta</taxon>
        <taxon>Spermatophyta</taxon>
        <taxon>Magnoliopsida</taxon>
        <taxon>eudicotyledons</taxon>
        <taxon>Gunneridae</taxon>
        <taxon>Pentapetalae</taxon>
        <taxon>rosids</taxon>
        <taxon>fabids</taxon>
        <taxon>Rosales</taxon>
        <taxon>Rosaceae</taxon>
        <taxon>Amygdaloideae</taxon>
        <taxon>Maleae</taxon>
        <taxon>Malus</taxon>
    </lineage>
</organism>
<gene>
    <name evidence="3" type="ORF">DVH24_018607</name>
</gene>
<reference evidence="3 4" key="1">
    <citation type="submission" date="2018-10" db="EMBL/GenBank/DDBJ databases">
        <title>A high-quality apple genome assembly.</title>
        <authorList>
            <person name="Hu J."/>
        </authorList>
    </citation>
    <scope>NUCLEOTIDE SEQUENCE [LARGE SCALE GENOMIC DNA]</scope>
    <source>
        <strain evidence="4">cv. HFTH1</strain>
        <tissue evidence="3">Young leaf</tissue>
    </source>
</reference>
<dbReference type="EMBL" id="RDQH01000342">
    <property type="protein sequence ID" value="RXH71252.1"/>
    <property type="molecule type" value="Genomic_DNA"/>
</dbReference>
<comment type="caution">
    <text evidence="3">The sequence shown here is derived from an EMBL/GenBank/DDBJ whole genome shotgun (WGS) entry which is preliminary data.</text>
</comment>
<evidence type="ECO:0000256" key="2">
    <source>
        <dbReference type="SAM" id="Phobius"/>
    </source>
</evidence>
<dbReference type="Proteomes" id="UP000290289">
    <property type="component" value="Chromosome 16"/>
</dbReference>
<feature type="compositionally biased region" description="Basic and acidic residues" evidence="1">
    <location>
        <begin position="53"/>
        <end position="67"/>
    </location>
</feature>
<evidence type="ECO:0000256" key="1">
    <source>
        <dbReference type="SAM" id="MobiDB-lite"/>
    </source>
</evidence>
<protein>
    <submittedName>
        <fullName evidence="3">Uncharacterized protein</fullName>
    </submittedName>
</protein>
<dbReference type="AlphaFoldDB" id="A0A498HMY0"/>
<feature type="compositionally biased region" description="Basic residues" evidence="1">
    <location>
        <begin position="87"/>
        <end position="99"/>
    </location>
</feature>
<keyword evidence="4" id="KW-1185">Reference proteome</keyword>
<keyword evidence="2" id="KW-0472">Membrane</keyword>
<dbReference type="PANTHER" id="PTHR33401:SF2">
    <property type="entry name" value="OS03G0138400 PROTEIN"/>
    <property type="match status" value="1"/>
</dbReference>
<sequence>MAIHVRYDLQDLNFRGFLVEFGLFWGAILLGRAVNLLMDTDAKDASTANGCKTETKSDTGDSQKVEENVNGDEDSESNSLLPPRRGGMSRKTNKTRRKVQWNDRNGNKLVEVLEFEPSCTSLRFGFLRCPYRHLPSSKPAATRFVYNVVVLLSLVA</sequence>
<evidence type="ECO:0000313" key="3">
    <source>
        <dbReference type="EMBL" id="RXH71252.1"/>
    </source>
</evidence>